<dbReference type="Pfam" id="PF01039">
    <property type="entry name" value="Carboxyl_trans"/>
    <property type="match status" value="1"/>
</dbReference>
<dbReference type="FunFam" id="3.90.226.10:FF:000017">
    <property type="entry name" value="Propionyl-CoA carboxylase subunit beta 5"/>
    <property type="match status" value="1"/>
</dbReference>
<dbReference type="SUPFAM" id="SSF52096">
    <property type="entry name" value="ClpP/crotonase"/>
    <property type="match status" value="2"/>
</dbReference>
<dbReference type="FunFam" id="3.90.226.10:FF:000016">
    <property type="entry name" value="Propionyl-CoA carboxylase, beta subunit"/>
    <property type="match status" value="1"/>
</dbReference>
<dbReference type="GO" id="GO:0004658">
    <property type="term" value="F:propionyl-CoA carboxylase activity"/>
    <property type="evidence" value="ECO:0007669"/>
    <property type="project" value="UniProtKB-ARBA"/>
</dbReference>
<evidence type="ECO:0000313" key="5">
    <source>
        <dbReference type="Proteomes" id="UP000054092"/>
    </source>
</evidence>
<evidence type="ECO:0000313" key="4">
    <source>
        <dbReference type="EMBL" id="KUK80660.1"/>
    </source>
</evidence>
<gene>
    <name evidence="4" type="ORF">XD94_0844</name>
</gene>
<dbReference type="PATRIC" id="fig|1184387.3.peg.1234"/>
<dbReference type="InterPro" id="IPR034733">
    <property type="entry name" value="AcCoA_carboxyl_beta"/>
</dbReference>
<protein>
    <submittedName>
        <fullName evidence="4">Acetyl-CoA carboxylase, carboxyltransferase component (Subunits alpha and beta)</fullName>
    </submittedName>
</protein>
<dbReference type="GO" id="GO:0009317">
    <property type="term" value="C:acetyl-CoA carboxylase complex"/>
    <property type="evidence" value="ECO:0007669"/>
    <property type="project" value="UniProtKB-ARBA"/>
</dbReference>
<keyword evidence="4" id="KW-0808">Transferase</keyword>
<dbReference type="InterPro" id="IPR051047">
    <property type="entry name" value="AccD/PCCB"/>
</dbReference>
<comment type="similarity">
    <text evidence="1">Belongs to the AccD/PCCB family.</text>
</comment>
<dbReference type="InterPro" id="IPR029045">
    <property type="entry name" value="ClpP/crotonase-like_dom_sf"/>
</dbReference>
<feature type="domain" description="CoA carboxyltransferase N-terminal" evidence="2">
    <location>
        <begin position="11"/>
        <end position="267"/>
    </location>
</feature>
<dbReference type="GO" id="GO:0016740">
    <property type="term" value="F:transferase activity"/>
    <property type="evidence" value="ECO:0007669"/>
    <property type="project" value="UniProtKB-KW"/>
</dbReference>
<name>A0A101HPI0_9BACT</name>
<proteinExistence type="inferred from homology"/>
<organism evidence="4 5">
    <name type="scientific">Mesotoga prima</name>
    <dbReference type="NCBI Taxonomy" id="1184387"/>
    <lineage>
        <taxon>Bacteria</taxon>
        <taxon>Thermotogati</taxon>
        <taxon>Thermotogota</taxon>
        <taxon>Thermotogae</taxon>
        <taxon>Kosmotogales</taxon>
        <taxon>Kosmotogaceae</taxon>
        <taxon>Mesotoga</taxon>
    </lineage>
</organism>
<dbReference type="Proteomes" id="UP000054092">
    <property type="component" value="Unassembled WGS sequence"/>
</dbReference>
<dbReference type="EMBL" id="LGGP01000126">
    <property type="protein sequence ID" value="KUK80660.1"/>
    <property type="molecule type" value="Genomic_DNA"/>
</dbReference>
<dbReference type="GO" id="GO:0015977">
    <property type="term" value="P:carbon fixation"/>
    <property type="evidence" value="ECO:0007669"/>
    <property type="project" value="UniProtKB-ARBA"/>
</dbReference>
<feature type="domain" description="CoA carboxyltransferase C-terminal" evidence="3">
    <location>
        <begin position="273"/>
        <end position="504"/>
    </location>
</feature>
<dbReference type="PANTHER" id="PTHR43842:SF2">
    <property type="entry name" value="PROPIONYL-COA CARBOXYLASE BETA CHAIN, MITOCHONDRIAL"/>
    <property type="match status" value="1"/>
</dbReference>
<dbReference type="InterPro" id="IPR011763">
    <property type="entry name" value="COA_CT_C"/>
</dbReference>
<dbReference type="PROSITE" id="PS50980">
    <property type="entry name" value="COA_CT_NTER"/>
    <property type="match status" value="1"/>
</dbReference>
<evidence type="ECO:0000259" key="2">
    <source>
        <dbReference type="PROSITE" id="PS50980"/>
    </source>
</evidence>
<evidence type="ECO:0000259" key="3">
    <source>
        <dbReference type="PROSITE" id="PS50989"/>
    </source>
</evidence>
<reference evidence="5" key="1">
    <citation type="journal article" date="2015" name="MBio">
        <title>Genome-Resolved Metagenomic Analysis Reveals Roles for Candidate Phyla and Other Microbial Community Members in Biogeochemical Transformations in Oil Reservoirs.</title>
        <authorList>
            <person name="Hu P."/>
            <person name="Tom L."/>
            <person name="Singh A."/>
            <person name="Thomas B.C."/>
            <person name="Baker B.J."/>
            <person name="Piceno Y.M."/>
            <person name="Andersen G.L."/>
            <person name="Banfield J.F."/>
        </authorList>
    </citation>
    <scope>NUCLEOTIDE SEQUENCE [LARGE SCALE GENOMIC DNA]</scope>
</reference>
<accession>A0A101HPI0</accession>
<evidence type="ECO:0000256" key="1">
    <source>
        <dbReference type="ARBA" id="ARBA00006102"/>
    </source>
</evidence>
<dbReference type="GO" id="GO:0003989">
    <property type="term" value="F:acetyl-CoA carboxylase activity"/>
    <property type="evidence" value="ECO:0007669"/>
    <property type="project" value="UniProtKB-ARBA"/>
</dbReference>
<sequence>MRDITEGVIDMAGRLEEFFEKNDKIILGGGQEKIEKQHKAGKLSARERIDILCDEGSFEEFDRFVRHRATSFGLADKEFPADGVVTGIGTVNGRKIAIFSQDFTVQGGSLGEMHAKKIMKVQDMAMKLGIPIVGINDSGGARIQEGVDSLFGYGGIFHRNTLSSGVIPQITVVCGPRAGGAVYSPAITDFIVMTDKTSQMFITGPQVIKAVTGEDTSMEELGGALVHNTKSGNAHFLASDDEKAMLLVKTLLDYLPQNNAEEPSKTESIPGNPIEELRDIVPENPKQSYDVKRVISLVVDEGRFLEVHEQYAKNMVIGFARIGGRSVGVVANQPSVFAGSLDINASDKAARFIRFLDAFNIPIITFVDTPGFLPGVSQEHGGIIRHGAKLLYSYSEASVPKITLILRKAYGGAYIAMGSQHLGADIVYAWPGAEIAVMGPEGAANIIFKREINASEQPEKTRQEKITEYKEKFANPFVAAGRGYIESVIDPAVTRIEIIKALETLDTKVEGRPSKKHGNIPL</sequence>
<dbReference type="AlphaFoldDB" id="A0A101HPI0"/>
<dbReference type="PANTHER" id="PTHR43842">
    <property type="entry name" value="PROPIONYL-COA CARBOXYLASE BETA CHAIN"/>
    <property type="match status" value="1"/>
</dbReference>
<dbReference type="Gene3D" id="3.90.226.10">
    <property type="entry name" value="2-enoyl-CoA Hydratase, Chain A, domain 1"/>
    <property type="match status" value="2"/>
</dbReference>
<comment type="caution">
    <text evidence="4">The sequence shown here is derived from an EMBL/GenBank/DDBJ whole genome shotgun (WGS) entry which is preliminary data.</text>
</comment>
<dbReference type="PROSITE" id="PS50989">
    <property type="entry name" value="COA_CT_CTER"/>
    <property type="match status" value="1"/>
</dbReference>
<dbReference type="InterPro" id="IPR011762">
    <property type="entry name" value="COA_CT_N"/>
</dbReference>